<evidence type="ECO:0000256" key="12">
    <source>
        <dbReference type="ARBA" id="ARBA00022801"/>
    </source>
</evidence>
<keyword evidence="5 15" id="KW-0963">Cytoplasm</keyword>
<dbReference type="Gene3D" id="3.30.160.20">
    <property type="match status" value="1"/>
</dbReference>
<dbReference type="PANTHER" id="PTHR11207:SF0">
    <property type="entry name" value="RIBONUCLEASE 3"/>
    <property type="match status" value="1"/>
</dbReference>
<comment type="cofactor">
    <cofactor evidence="15">
        <name>Mg(2+)</name>
        <dbReference type="ChEBI" id="CHEBI:18420"/>
    </cofactor>
</comment>
<feature type="binding site" evidence="15">
    <location>
        <position position="118"/>
    </location>
    <ligand>
        <name>Mg(2+)</name>
        <dbReference type="ChEBI" id="CHEBI:18420"/>
    </ligand>
</feature>
<feature type="domain" description="RNase III" evidence="17">
    <location>
        <begin position="4"/>
        <end position="132"/>
    </location>
</feature>
<evidence type="ECO:0000313" key="19">
    <source>
        <dbReference type="Proteomes" id="UP000464954"/>
    </source>
</evidence>
<evidence type="ECO:0000256" key="4">
    <source>
        <dbReference type="ARBA" id="ARBA00011738"/>
    </source>
</evidence>
<evidence type="ECO:0000256" key="6">
    <source>
        <dbReference type="ARBA" id="ARBA00022552"/>
    </source>
</evidence>
<dbReference type="EMBL" id="CP047593">
    <property type="protein sequence ID" value="QHI70603.1"/>
    <property type="molecule type" value="Genomic_DNA"/>
</dbReference>
<keyword evidence="6 15" id="KW-0698">rRNA processing</keyword>
<dbReference type="Proteomes" id="UP000464954">
    <property type="component" value="Chromosome"/>
</dbReference>
<keyword evidence="12 15" id="KW-0378">Hydrolase</keyword>
<dbReference type="GO" id="GO:0010468">
    <property type="term" value="P:regulation of gene expression"/>
    <property type="evidence" value="ECO:0007669"/>
    <property type="project" value="TreeGrafter"/>
</dbReference>
<dbReference type="PROSITE" id="PS50142">
    <property type="entry name" value="RNASE_3_2"/>
    <property type="match status" value="1"/>
</dbReference>
<dbReference type="InterPro" id="IPR036389">
    <property type="entry name" value="RNase_III_sf"/>
</dbReference>
<dbReference type="SUPFAM" id="SSF54768">
    <property type="entry name" value="dsRNA-binding domain-like"/>
    <property type="match status" value="1"/>
</dbReference>
<dbReference type="PANTHER" id="PTHR11207">
    <property type="entry name" value="RIBONUCLEASE III"/>
    <property type="match status" value="1"/>
</dbReference>
<dbReference type="GO" id="GO:0005737">
    <property type="term" value="C:cytoplasm"/>
    <property type="evidence" value="ECO:0007669"/>
    <property type="project" value="UniProtKB-SubCell"/>
</dbReference>
<dbReference type="CDD" id="cd00593">
    <property type="entry name" value="RIBOc"/>
    <property type="match status" value="1"/>
</dbReference>
<dbReference type="SMART" id="SM00535">
    <property type="entry name" value="RIBOc"/>
    <property type="match status" value="1"/>
</dbReference>
<dbReference type="GO" id="GO:0008033">
    <property type="term" value="P:tRNA processing"/>
    <property type="evidence" value="ECO:0007669"/>
    <property type="project" value="UniProtKB-KW"/>
</dbReference>
<sequence length="225" mass="24898">MKEFQGLEKRIGYRFKDKQLLKASLTHPSYRYENPDVESDNQRLEFLGDSVLGLLAADALMKVHPEAPEGELTKFKSALASGASLARVAADLDLGGSLRMGRGEEAAGGAERESNLEDALEALIGAIWMDGGLKAVRRFFDRHIFQVLENTEPAMLNPKGTLQEFAQKKGFGIPEYSVVEESGPDHDRRFKVKVTVSTFVFRGDGRSRREAEKVAAEKAVRSLVQ</sequence>
<dbReference type="GO" id="GO:0004525">
    <property type="term" value="F:ribonuclease III activity"/>
    <property type="evidence" value="ECO:0007669"/>
    <property type="project" value="UniProtKB-UniRule"/>
</dbReference>
<evidence type="ECO:0000256" key="11">
    <source>
        <dbReference type="ARBA" id="ARBA00022759"/>
    </source>
</evidence>
<dbReference type="InterPro" id="IPR014720">
    <property type="entry name" value="dsRBD_dom"/>
</dbReference>
<evidence type="ECO:0000256" key="1">
    <source>
        <dbReference type="ARBA" id="ARBA00000109"/>
    </source>
</evidence>
<dbReference type="KEGG" id="taer:GT409_14530"/>
<dbReference type="GO" id="GO:0003725">
    <property type="term" value="F:double-stranded RNA binding"/>
    <property type="evidence" value="ECO:0007669"/>
    <property type="project" value="TreeGrafter"/>
</dbReference>
<dbReference type="FunFam" id="3.30.160.20:FF:000003">
    <property type="entry name" value="Ribonuclease 3"/>
    <property type="match status" value="1"/>
</dbReference>
<dbReference type="NCBIfam" id="TIGR02191">
    <property type="entry name" value="RNaseIII"/>
    <property type="match status" value="1"/>
</dbReference>
<dbReference type="HAMAP" id="MF_00104">
    <property type="entry name" value="RNase_III"/>
    <property type="match status" value="1"/>
</dbReference>
<comment type="subcellular location">
    <subcellularLocation>
        <location evidence="2 15">Cytoplasm</location>
    </subcellularLocation>
</comment>
<dbReference type="InterPro" id="IPR000999">
    <property type="entry name" value="RNase_III_dom"/>
</dbReference>
<comment type="subunit">
    <text evidence="4 15">Homodimer.</text>
</comment>
<dbReference type="GO" id="GO:0042802">
    <property type="term" value="F:identical protein binding"/>
    <property type="evidence" value="ECO:0007669"/>
    <property type="project" value="UniProtKB-ARBA"/>
</dbReference>
<evidence type="ECO:0000256" key="2">
    <source>
        <dbReference type="ARBA" id="ARBA00004496"/>
    </source>
</evidence>
<evidence type="ECO:0000256" key="5">
    <source>
        <dbReference type="ARBA" id="ARBA00022490"/>
    </source>
</evidence>
<keyword evidence="8 15" id="KW-0819">tRNA processing</keyword>
<keyword evidence="14 15" id="KW-0694">RNA-binding</keyword>
<evidence type="ECO:0000256" key="8">
    <source>
        <dbReference type="ARBA" id="ARBA00022694"/>
    </source>
</evidence>
<keyword evidence="13 15" id="KW-0460">Magnesium</keyword>
<dbReference type="Pfam" id="PF00035">
    <property type="entry name" value="dsrm"/>
    <property type="match status" value="1"/>
</dbReference>
<feature type="binding site" evidence="15">
    <location>
        <position position="45"/>
    </location>
    <ligand>
        <name>Mg(2+)</name>
        <dbReference type="ChEBI" id="CHEBI:18420"/>
    </ligand>
</feature>
<dbReference type="CDD" id="cd10845">
    <property type="entry name" value="DSRM_RNAse_III_family"/>
    <property type="match status" value="1"/>
</dbReference>
<evidence type="ECO:0000259" key="16">
    <source>
        <dbReference type="PROSITE" id="PS50137"/>
    </source>
</evidence>
<dbReference type="PROSITE" id="PS00517">
    <property type="entry name" value="RNASE_3_1"/>
    <property type="match status" value="1"/>
</dbReference>
<dbReference type="FunFam" id="1.10.1520.10:FF:000001">
    <property type="entry name" value="Ribonuclease 3"/>
    <property type="match status" value="1"/>
</dbReference>
<gene>
    <name evidence="15 18" type="primary">rnc</name>
    <name evidence="18" type="ORF">GT409_14530</name>
</gene>
<keyword evidence="19" id="KW-1185">Reference proteome</keyword>
<evidence type="ECO:0000256" key="15">
    <source>
        <dbReference type="HAMAP-Rule" id="MF_00104"/>
    </source>
</evidence>
<comment type="function">
    <text evidence="15">Digests double-stranded RNA. Involved in the processing of primary rRNA transcript to yield the immediate precursors to the large and small rRNAs (23S and 16S). Processes some mRNAs, and tRNAs when they are encoded in the rRNA operon. Processes pre-crRNA and tracrRNA of type II CRISPR loci if present in the organism.</text>
</comment>
<organism evidence="18 19">
    <name type="scientific">Tichowtungia aerotolerans</name>
    <dbReference type="NCBI Taxonomy" id="2697043"/>
    <lineage>
        <taxon>Bacteria</taxon>
        <taxon>Pseudomonadati</taxon>
        <taxon>Kiritimatiellota</taxon>
        <taxon>Tichowtungiia</taxon>
        <taxon>Tichowtungiales</taxon>
        <taxon>Tichowtungiaceae</taxon>
        <taxon>Tichowtungia</taxon>
    </lineage>
</organism>
<proteinExistence type="inferred from homology"/>
<evidence type="ECO:0000256" key="7">
    <source>
        <dbReference type="ARBA" id="ARBA00022664"/>
    </source>
</evidence>
<dbReference type="EC" id="3.1.26.3" evidence="15"/>
<dbReference type="Pfam" id="PF14622">
    <property type="entry name" value="Ribonucleas_3_3"/>
    <property type="match status" value="1"/>
</dbReference>
<feature type="active site" evidence="15">
    <location>
        <position position="121"/>
    </location>
</feature>
<keyword evidence="15" id="KW-0699">rRNA-binding</keyword>
<evidence type="ECO:0000256" key="13">
    <source>
        <dbReference type="ARBA" id="ARBA00022842"/>
    </source>
</evidence>
<dbReference type="GO" id="GO:0006397">
    <property type="term" value="P:mRNA processing"/>
    <property type="evidence" value="ECO:0007669"/>
    <property type="project" value="UniProtKB-UniRule"/>
</dbReference>
<evidence type="ECO:0000256" key="10">
    <source>
        <dbReference type="ARBA" id="ARBA00022723"/>
    </source>
</evidence>
<dbReference type="GO" id="GO:0006364">
    <property type="term" value="P:rRNA processing"/>
    <property type="evidence" value="ECO:0007669"/>
    <property type="project" value="UniProtKB-UniRule"/>
</dbReference>
<dbReference type="SUPFAM" id="SSF69065">
    <property type="entry name" value="RNase III domain-like"/>
    <property type="match status" value="1"/>
</dbReference>
<keyword evidence="11 15" id="KW-0255">Endonuclease</keyword>
<keyword evidence="9 15" id="KW-0540">Nuclease</keyword>
<evidence type="ECO:0000256" key="14">
    <source>
        <dbReference type="ARBA" id="ARBA00022884"/>
    </source>
</evidence>
<feature type="binding site" evidence="15">
    <location>
        <position position="121"/>
    </location>
    <ligand>
        <name>Mg(2+)</name>
        <dbReference type="ChEBI" id="CHEBI:18420"/>
    </ligand>
</feature>
<evidence type="ECO:0000313" key="18">
    <source>
        <dbReference type="EMBL" id="QHI70603.1"/>
    </source>
</evidence>
<comment type="similarity">
    <text evidence="3">Belongs to the ribonuclease III family.</text>
</comment>
<dbReference type="AlphaFoldDB" id="A0A6P1MBX3"/>
<reference evidence="18 19" key="1">
    <citation type="submission" date="2020-01" db="EMBL/GenBank/DDBJ databases">
        <title>Ponticoccus aerotolerans gen. nov., sp. nov., an anaerobic bacterium and proposal of Ponticoccusceae fam. nov., Ponticoccusles ord. nov. and Ponticoccuse classis nov. in the phylum Kiritimatiellaeota.</title>
        <authorList>
            <person name="Zhou L.Y."/>
            <person name="Du Z.J."/>
        </authorList>
    </citation>
    <scope>NUCLEOTIDE SEQUENCE [LARGE SCALE GENOMIC DNA]</scope>
    <source>
        <strain evidence="18 19">S-5007</strain>
    </source>
</reference>
<protein>
    <recommendedName>
        <fullName evidence="15">Ribonuclease 3</fullName>
        <ecNumber evidence="15">3.1.26.3</ecNumber>
    </recommendedName>
    <alternativeName>
        <fullName evidence="15">Ribonuclease III</fullName>
        <shortName evidence="15">RNase III</shortName>
    </alternativeName>
</protein>
<name>A0A6P1MBX3_9BACT</name>
<feature type="domain" description="DRBM" evidence="16">
    <location>
        <begin position="157"/>
        <end position="225"/>
    </location>
</feature>
<comment type="catalytic activity">
    <reaction evidence="1 15">
        <text>Endonucleolytic cleavage to 5'-phosphomonoester.</text>
        <dbReference type="EC" id="3.1.26.3"/>
    </reaction>
</comment>
<dbReference type="Gene3D" id="1.10.1520.10">
    <property type="entry name" value="Ribonuclease III domain"/>
    <property type="match status" value="1"/>
</dbReference>
<dbReference type="InterPro" id="IPR011907">
    <property type="entry name" value="RNase_III"/>
</dbReference>
<dbReference type="PROSITE" id="PS50137">
    <property type="entry name" value="DS_RBD"/>
    <property type="match status" value="1"/>
</dbReference>
<dbReference type="RefSeq" id="WP_160629777.1">
    <property type="nucleotide sequence ID" value="NZ_CP047593.1"/>
</dbReference>
<accession>A0A6P1MBX3</accession>
<evidence type="ECO:0000256" key="9">
    <source>
        <dbReference type="ARBA" id="ARBA00022722"/>
    </source>
</evidence>
<dbReference type="GO" id="GO:0046872">
    <property type="term" value="F:metal ion binding"/>
    <property type="evidence" value="ECO:0007669"/>
    <property type="project" value="UniProtKB-KW"/>
</dbReference>
<keyword evidence="10 15" id="KW-0479">Metal-binding</keyword>
<evidence type="ECO:0000256" key="3">
    <source>
        <dbReference type="ARBA" id="ARBA00010183"/>
    </source>
</evidence>
<evidence type="ECO:0000259" key="17">
    <source>
        <dbReference type="PROSITE" id="PS50142"/>
    </source>
</evidence>
<feature type="active site" evidence="15">
    <location>
        <position position="49"/>
    </location>
</feature>
<keyword evidence="7 15" id="KW-0507">mRNA processing</keyword>
<dbReference type="GO" id="GO:0019843">
    <property type="term" value="F:rRNA binding"/>
    <property type="evidence" value="ECO:0007669"/>
    <property type="project" value="UniProtKB-KW"/>
</dbReference>
<dbReference type="SMART" id="SM00358">
    <property type="entry name" value="DSRM"/>
    <property type="match status" value="1"/>
</dbReference>